<gene>
    <name evidence="2" type="ORF">J2S17_005586</name>
</gene>
<evidence type="ECO:0000313" key="3">
    <source>
        <dbReference type="Proteomes" id="UP001238088"/>
    </source>
</evidence>
<name>A0ABU0AQW2_9BACI</name>
<dbReference type="Proteomes" id="UP001238088">
    <property type="component" value="Unassembled WGS sequence"/>
</dbReference>
<evidence type="ECO:0000259" key="1">
    <source>
        <dbReference type="Pfam" id="PF13751"/>
    </source>
</evidence>
<comment type="caution">
    <text evidence="2">The sequence shown here is derived from an EMBL/GenBank/DDBJ whole genome shotgun (WGS) entry which is preliminary data.</text>
</comment>
<dbReference type="EMBL" id="JAUSUB010000045">
    <property type="protein sequence ID" value="MDQ0273654.1"/>
    <property type="molecule type" value="Genomic_DNA"/>
</dbReference>
<reference evidence="2 3" key="1">
    <citation type="submission" date="2023-07" db="EMBL/GenBank/DDBJ databases">
        <title>Genomic Encyclopedia of Type Strains, Phase IV (KMG-IV): sequencing the most valuable type-strain genomes for metagenomic binning, comparative biology and taxonomic classification.</title>
        <authorList>
            <person name="Goeker M."/>
        </authorList>
    </citation>
    <scope>NUCLEOTIDE SEQUENCE [LARGE SCALE GENOMIC DNA]</scope>
    <source>
        <strain evidence="2 3">DSM 23494</strain>
    </source>
</reference>
<dbReference type="InterPro" id="IPR025668">
    <property type="entry name" value="Tnp_DDE_dom"/>
</dbReference>
<dbReference type="PANTHER" id="PTHR33408">
    <property type="entry name" value="TRANSPOSASE"/>
    <property type="match status" value="1"/>
</dbReference>
<dbReference type="RefSeq" id="WP_307480051.1">
    <property type="nucleotide sequence ID" value="NZ_JAUSUB010000045.1"/>
</dbReference>
<sequence length="263" mass="31175">QNQFILHYSLHTNPTDTRCLKPHIASLKQSGSPLSEVLIADAGYGSESNYVAMEEENFDTLIPYNTFRQEQKRSYSKKAYHPHNRHYDEADDFYWCPNERKVLFKRYSQKTDRYGYKRDFKIYESESCEGCPFKSDCTKAKGNRQIHYNPVYEELRAKQNRKLNSEEGRTLYQKRKIDVESVFGHIKQNLGFRRLHLRGRQKVHVELGLIALAHNFKKRVAVDRHSKDIYSSKIRKNHETFHHVSWFFFKKGLLRQPPAVLVS</sequence>
<feature type="non-terminal residue" evidence="2">
    <location>
        <position position="1"/>
    </location>
</feature>
<accession>A0ABU0AQW2</accession>
<dbReference type="PANTHER" id="PTHR33408:SF2">
    <property type="entry name" value="TRANSPOSASE DDE DOMAIN-CONTAINING PROTEIN"/>
    <property type="match status" value="1"/>
</dbReference>
<feature type="domain" description="Transposase DDE" evidence="1">
    <location>
        <begin position="96"/>
        <end position="218"/>
    </location>
</feature>
<keyword evidence="3" id="KW-1185">Reference proteome</keyword>
<organism evidence="2 3">
    <name type="scientific">Cytobacillus purgationiresistens</name>
    <dbReference type="NCBI Taxonomy" id="863449"/>
    <lineage>
        <taxon>Bacteria</taxon>
        <taxon>Bacillati</taxon>
        <taxon>Bacillota</taxon>
        <taxon>Bacilli</taxon>
        <taxon>Bacillales</taxon>
        <taxon>Bacillaceae</taxon>
        <taxon>Cytobacillus</taxon>
    </lineage>
</organism>
<proteinExistence type="predicted"/>
<evidence type="ECO:0000313" key="2">
    <source>
        <dbReference type="EMBL" id="MDQ0273654.1"/>
    </source>
</evidence>
<dbReference type="Pfam" id="PF13751">
    <property type="entry name" value="DDE_Tnp_1_6"/>
    <property type="match status" value="1"/>
</dbReference>
<protein>
    <recommendedName>
        <fullName evidence="1">Transposase DDE domain-containing protein</fullName>
    </recommendedName>
</protein>